<comment type="caution">
    <text evidence="1">The sequence shown here is derived from an EMBL/GenBank/DDBJ whole genome shotgun (WGS) entry which is preliminary data.</text>
</comment>
<dbReference type="AlphaFoldDB" id="A0A4S2AK72"/>
<proteinExistence type="predicted"/>
<gene>
    <name evidence="1" type="ORF">E5355_15480</name>
</gene>
<dbReference type="InterPro" id="IPR045788">
    <property type="entry name" value="MobC_2"/>
</dbReference>
<protein>
    <recommendedName>
        <fullName evidence="3">MobA protein</fullName>
    </recommendedName>
</protein>
<sequence>MTNLFCKGGRPPVANKCSHHVKVSFDDLEWDELTRMMEKANATVKATFIKQLIFGKPFKVLVADKSLAVYCAKLSEFFAQYRTIGVNYDLTVRTLRENFTEKKAMTHLYKLEKATIEMIGVMSQVMSLSEKFEQQWSLKSR</sequence>
<evidence type="ECO:0008006" key="3">
    <source>
        <dbReference type="Google" id="ProtNLM"/>
    </source>
</evidence>
<dbReference type="RefSeq" id="WP_123400224.1">
    <property type="nucleotide sequence ID" value="NZ_SRYZ01000047.1"/>
</dbReference>
<name>A0A4S2AK72_9BACE</name>
<accession>A0A4S2AK72</accession>
<evidence type="ECO:0000313" key="2">
    <source>
        <dbReference type="Proteomes" id="UP000310532"/>
    </source>
</evidence>
<dbReference type="Pfam" id="PF19514">
    <property type="entry name" value="MobC_2"/>
    <property type="match status" value="1"/>
</dbReference>
<evidence type="ECO:0000313" key="1">
    <source>
        <dbReference type="EMBL" id="TGY01301.1"/>
    </source>
</evidence>
<dbReference type="EMBL" id="SRYZ01000047">
    <property type="protein sequence ID" value="TGY01301.1"/>
    <property type="molecule type" value="Genomic_DNA"/>
</dbReference>
<reference evidence="1 2" key="1">
    <citation type="submission" date="2019-04" db="EMBL/GenBank/DDBJ databases">
        <title>Microbes associate with the intestines of laboratory mice.</title>
        <authorList>
            <person name="Navarre W."/>
            <person name="Wong E."/>
            <person name="Huang K."/>
            <person name="Tropini C."/>
            <person name="Ng K."/>
            <person name="Yu B."/>
        </authorList>
    </citation>
    <scope>NUCLEOTIDE SEQUENCE [LARGE SCALE GENOMIC DNA]</scope>
    <source>
        <strain evidence="1 2">NM69_E16B</strain>
    </source>
</reference>
<keyword evidence="2" id="KW-1185">Reference proteome</keyword>
<dbReference type="NCBIfam" id="NF041324">
    <property type="entry name" value="Bacteroid_MobA"/>
    <property type="match status" value="1"/>
</dbReference>
<dbReference type="Proteomes" id="UP000310532">
    <property type="component" value="Unassembled WGS sequence"/>
</dbReference>
<organism evidence="1 2">
    <name type="scientific">Bacteroides muris</name>
    <name type="common">ex Afrizal et al. 2022</name>
    <dbReference type="NCBI Taxonomy" id="2516960"/>
    <lineage>
        <taxon>Bacteria</taxon>
        <taxon>Pseudomonadati</taxon>
        <taxon>Bacteroidota</taxon>
        <taxon>Bacteroidia</taxon>
        <taxon>Bacteroidales</taxon>
        <taxon>Bacteroidaceae</taxon>
        <taxon>Bacteroides</taxon>
    </lineage>
</organism>